<dbReference type="RefSeq" id="WP_186551354.1">
    <property type="nucleotide sequence ID" value="NZ_CP077091.1"/>
</dbReference>
<evidence type="ECO:0000256" key="2">
    <source>
        <dbReference type="ARBA" id="ARBA00023002"/>
    </source>
</evidence>
<protein>
    <submittedName>
        <fullName evidence="5">SDR family oxidoreductase</fullName>
    </submittedName>
</protein>
<proteinExistence type="inferred from homology"/>
<evidence type="ECO:0000259" key="4">
    <source>
        <dbReference type="SMART" id="SM00822"/>
    </source>
</evidence>
<reference evidence="5 6" key="2">
    <citation type="journal article" date="2021" name="Microorganisms">
        <title>The Ever-Expanding Pseudomonas Genus: Description of 43 New Species and Partition of the Pseudomonas putida Group.</title>
        <authorList>
            <person name="Girard L."/>
            <person name="Lood C."/>
            <person name="Hofte M."/>
            <person name="Vandamme P."/>
            <person name="Rokni-Zadeh H."/>
            <person name="van Noort V."/>
            <person name="Lavigne R."/>
            <person name="De Mot R."/>
        </authorList>
    </citation>
    <scope>NUCLEOTIDE SEQUENCE [LARGE SCALE GENOMIC DNA]</scope>
    <source>
        <strain evidence="5 6">SWRI65</strain>
    </source>
</reference>
<dbReference type="Proteomes" id="UP000631521">
    <property type="component" value="Chromosome"/>
</dbReference>
<evidence type="ECO:0000313" key="5">
    <source>
        <dbReference type="EMBL" id="QXI18413.1"/>
    </source>
</evidence>
<dbReference type="GO" id="GO:0016020">
    <property type="term" value="C:membrane"/>
    <property type="evidence" value="ECO:0007669"/>
    <property type="project" value="TreeGrafter"/>
</dbReference>
<keyword evidence="3" id="KW-0812">Transmembrane</keyword>
<keyword evidence="6" id="KW-1185">Reference proteome</keyword>
<dbReference type="NCBIfam" id="NF005495">
    <property type="entry name" value="PRK07109.1"/>
    <property type="match status" value="1"/>
</dbReference>
<dbReference type="EMBL" id="CP077091">
    <property type="protein sequence ID" value="QXI18413.1"/>
    <property type="molecule type" value="Genomic_DNA"/>
</dbReference>
<dbReference type="InterPro" id="IPR036291">
    <property type="entry name" value="NAD(P)-bd_dom_sf"/>
</dbReference>
<dbReference type="PANTHER" id="PTHR44196:SF1">
    <property type="entry name" value="DEHYDROGENASE_REDUCTASE SDR FAMILY MEMBER 7B"/>
    <property type="match status" value="1"/>
</dbReference>
<dbReference type="KEGG" id="phv:HU739_005325"/>
<dbReference type="GO" id="GO:0016491">
    <property type="term" value="F:oxidoreductase activity"/>
    <property type="evidence" value="ECO:0007669"/>
    <property type="project" value="UniProtKB-KW"/>
</dbReference>
<dbReference type="PROSITE" id="PS00061">
    <property type="entry name" value="ADH_SHORT"/>
    <property type="match status" value="1"/>
</dbReference>
<dbReference type="Gene3D" id="3.40.50.720">
    <property type="entry name" value="NAD(P)-binding Rossmann-like Domain"/>
    <property type="match status" value="1"/>
</dbReference>
<dbReference type="AlphaFoldDB" id="A0A9E6TI76"/>
<evidence type="ECO:0000256" key="3">
    <source>
        <dbReference type="SAM" id="Phobius"/>
    </source>
</evidence>
<evidence type="ECO:0000313" key="6">
    <source>
        <dbReference type="Proteomes" id="UP000631521"/>
    </source>
</evidence>
<keyword evidence="2" id="KW-0560">Oxidoreductase</keyword>
<dbReference type="Pfam" id="PF00106">
    <property type="entry name" value="adh_short"/>
    <property type="match status" value="1"/>
</dbReference>
<feature type="domain" description="Ketoreductase" evidence="4">
    <location>
        <begin position="7"/>
        <end position="193"/>
    </location>
</feature>
<reference evidence="5 6" key="1">
    <citation type="journal article" date="2020" name="Microorganisms">
        <title>Reliable Identification of Environmental Pseudomonas Isolates Using the rpoD Gene.</title>
        <authorList>
            <consortium name="The Broad Institute Genome Sequencing Platform"/>
            <person name="Girard L."/>
            <person name="Lood C."/>
            <person name="Rokni-Zadeh H."/>
            <person name="van Noort V."/>
            <person name="Lavigne R."/>
            <person name="De Mot R."/>
        </authorList>
    </citation>
    <scope>NUCLEOTIDE SEQUENCE [LARGE SCALE GENOMIC DNA]</scope>
    <source>
        <strain evidence="5 6">SWRI65</strain>
    </source>
</reference>
<accession>A0A9E6TI76</accession>
<sequence>MDQQKNDLVVICGASAGVGRATAQRFAAGGYRIGLLARDEAALTETCAELAQYGVAVKAISVDVADAQAVQAAADELETQLGPLRIWINCAMTTVFSPVATLTAEEIRRVTEVTYLGAVHGTLAALRLMRPRNQGLIIQVGSALAYRAIPLQAAYCAAKFAVRGFTDALRCELLHDHSRIRLCMVQLPAVNTPQFDWARNKLEKRPQPVPPIHDPDVAARAIFSVVRRPPRELWLGMATIKAIVGTCLMPGLLDRMLARQAWSGQMCNESDDADRGDNLYEAQSTDLHRTRGRFVGRSKDSALALTSTQVTALSALLALVCAAVLLLF</sequence>
<dbReference type="PRINTS" id="PR00081">
    <property type="entry name" value="GDHRDH"/>
</dbReference>
<gene>
    <name evidence="5" type="ORF">HU739_005325</name>
</gene>
<keyword evidence="3" id="KW-0472">Membrane</keyword>
<name>A0A9E6TI76_9PSED</name>
<feature type="transmembrane region" description="Helical" evidence="3">
    <location>
        <begin position="302"/>
        <end position="327"/>
    </location>
</feature>
<dbReference type="SMART" id="SM00822">
    <property type="entry name" value="PKS_KR"/>
    <property type="match status" value="1"/>
</dbReference>
<comment type="similarity">
    <text evidence="1">Belongs to the short-chain dehydrogenases/reductases (SDR) family.</text>
</comment>
<keyword evidence="3" id="KW-1133">Transmembrane helix</keyword>
<dbReference type="PANTHER" id="PTHR44196">
    <property type="entry name" value="DEHYDROGENASE/REDUCTASE SDR FAMILY MEMBER 7B"/>
    <property type="match status" value="1"/>
</dbReference>
<dbReference type="InterPro" id="IPR057326">
    <property type="entry name" value="KR_dom"/>
</dbReference>
<dbReference type="InterPro" id="IPR020904">
    <property type="entry name" value="Sc_DH/Rdtase_CS"/>
</dbReference>
<evidence type="ECO:0000256" key="1">
    <source>
        <dbReference type="ARBA" id="ARBA00006484"/>
    </source>
</evidence>
<dbReference type="SUPFAM" id="SSF51735">
    <property type="entry name" value="NAD(P)-binding Rossmann-fold domains"/>
    <property type="match status" value="1"/>
</dbReference>
<dbReference type="InterPro" id="IPR002347">
    <property type="entry name" value="SDR_fam"/>
</dbReference>
<organism evidence="5 6">
    <name type="scientific">Pseudomonas hamedanensis</name>
    <dbReference type="NCBI Taxonomy" id="2745504"/>
    <lineage>
        <taxon>Bacteria</taxon>
        <taxon>Pseudomonadati</taxon>
        <taxon>Pseudomonadota</taxon>
        <taxon>Gammaproteobacteria</taxon>
        <taxon>Pseudomonadales</taxon>
        <taxon>Pseudomonadaceae</taxon>
        <taxon>Pseudomonas</taxon>
    </lineage>
</organism>